<dbReference type="Proteomes" id="UP000247416">
    <property type="component" value="Unassembled WGS sequence"/>
</dbReference>
<name>A0A318TNR6_9BACL</name>
<dbReference type="GO" id="GO:0030420">
    <property type="term" value="P:establishment of competence for transformation"/>
    <property type="evidence" value="ECO:0007669"/>
    <property type="project" value="InterPro"/>
</dbReference>
<dbReference type="EMBL" id="QJTJ01000012">
    <property type="protein sequence ID" value="PYF06043.1"/>
    <property type="molecule type" value="Genomic_DNA"/>
</dbReference>
<dbReference type="InterPro" id="IPR010461">
    <property type="entry name" value="ComK"/>
</dbReference>
<reference evidence="1 2" key="1">
    <citation type="submission" date="2018-06" db="EMBL/GenBank/DDBJ databases">
        <title>Genomic Encyclopedia of Archaeal and Bacterial Type Strains, Phase II (KMG-II): from individual species to whole genera.</title>
        <authorList>
            <person name="Goeker M."/>
        </authorList>
    </citation>
    <scope>NUCLEOTIDE SEQUENCE [LARGE SCALE GENOMIC DNA]</scope>
    <source>
        <strain evidence="1 2">KACC 16626</strain>
    </source>
</reference>
<protein>
    <submittedName>
        <fullName evidence="1">ComK protein</fullName>
    </submittedName>
</protein>
<proteinExistence type="predicted"/>
<keyword evidence="2" id="KW-1185">Reference proteome</keyword>
<dbReference type="Pfam" id="PF06338">
    <property type="entry name" value="ComK"/>
    <property type="match status" value="1"/>
</dbReference>
<evidence type="ECO:0000313" key="1">
    <source>
        <dbReference type="EMBL" id="PYF06043.1"/>
    </source>
</evidence>
<organism evidence="1 2">
    <name type="scientific">Ureibacillus chungkukjangi</name>
    <dbReference type="NCBI Taxonomy" id="1202712"/>
    <lineage>
        <taxon>Bacteria</taxon>
        <taxon>Bacillati</taxon>
        <taxon>Bacillota</taxon>
        <taxon>Bacilli</taxon>
        <taxon>Bacillales</taxon>
        <taxon>Caryophanaceae</taxon>
        <taxon>Ureibacillus</taxon>
    </lineage>
</organism>
<sequence length="165" mass="18963">MSQYEEQILKKHCILAVGPYYHEKYASIIYTPEEMFYSRYKVNDIINFYCLQHGSSLSGRKLSSRKRSKDVKNPSILISQLNSIAAYQVPCENNLDTIWIMDVENSMIGSLPNNTSEIILSNQVKLKSSLAANLVEKRKLKALNLLYENAYIFVQSHFFNKVAAK</sequence>
<dbReference type="AlphaFoldDB" id="A0A318TNR6"/>
<dbReference type="RefSeq" id="WP_107932903.1">
    <property type="nucleotide sequence ID" value="NZ_PYWJ01000004.1"/>
</dbReference>
<comment type="caution">
    <text evidence="1">The sequence shown here is derived from an EMBL/GenBank/DDBJ whole genome shotgun (WGS) entry which is preliminary data.</text>
</comment>
<gene>
    <name evidence="1" type="ORF">BJ095_1124</name>
</gene>
<accession>A0A318TNR6</accession>
<evidence type="ECO:0000313" key="2">
    <source>
        <dbReference type="Proteomes" id="UP000247416"/>
    </source>
</evidence>